<feature type="region of interest" description="Disordered" evidence="1">
    <location>
        <begin position="265"/>
        <end position="291"/>
    </location>
</feature>
<feature type="region of interest" description="Disordered" evidence="1">
    <location>
        <begin position="374"/>
        <end position="404"/>
    </location>
</feature>
<dbReference type="EMBL" id="ML122258">
    <property type="protein sequence ID" value="RPD62546.1"/>
    <property type="molecule type" value="Genomic_DNA"/>
</dbReference>
<feature type="region of interest" description="Disordered" evidence="1">
    <location>
        <begin position="330"/>
        <end position="354"/>
    </location>
</feature>
<feature type="region of interest" description="Disordered" evidence="1">
    <location>
        <begin position="150"/>
        <end position="208"/>
    </location>
</feature>
<keyword evidence="3" id="KW-1185">Reference proteome</keyword>
<feature type="region of interest" description="Disordered" evidence="1">
    <location>
        <begin position="454"/>
        <end position="507"/>
    </location>
</feature>
<evidence type="ECO:0000313" key="2">
    <source>
        <dbReference type="EMBL" id="RPD62546.1"/>
    </source>
</evidence>
<feature type="compositionally biased region" description="Polar residues" evidence="1">
    <location>
        <begin position="464"/>
        <end position="478"/>
    </location>
</feature>
<dbReference type="STRING" id="1328759.A0A5C2SM47"/>
<proteinExistence type="predicted"/>
<evidence type="ECO:0000256" key="1">
    <source>
        <dbReference type="SAM" id="MobiDB-lite"/>
    </source>
</evidence>
<feature type="compositionally biased region" description="Low complexity" evidence="1">
    <location>
        <begin position="177"/>
        <end position="204"/>
    </location>
</feature>
<gene>
    <name evidence="2" type="ORF">L227DRAFT_584824</name>
</gene>
<reference evidence="2" key="1">
    <citation type="journal article" date="2018" name="Genome Biol. Evol.">
        <title>Genomics and development of Lentinus tigrinus, a white-rot wood-decaying mushroom with dimorphic fruiting bodies.</title>
        <authorList>
            <person name="Wu B."/>
            <person name="Xu Z."/>
            <person name="Knudson A."/>
            <person name="Carlson A."/>
            <person name="Chen N."/>
            <person name="Kovaka S."/>
            <person name="LaButti K."/>
            <person name="Lipzen A."/>
            <person name="Pennachio C."/>
            <person name="Riley R."/>
            <person name="Schakwitz W."/>
            <person name="Umezawa K."/>
            <person name="Ohm R.A."/>
            <person name="Grigoriev I.V."/>
            <person name="Nagy L.G."/>
            <person name="Gibbons J."/>
            <person name="Hibbett D."/>
        </authorList>
    </citation>
    <scope>NUCLEOTIDE SEQUENCE [LARGE SCALE GENOMIC DNA]</scope>
    <source>
        <strain evidence="2">ALCF2SS1-6</strain>
    </source>
</reference>
<feature type="compositionally biased region" description="Pro residues" evidence="1">
    <location>
        <begin position="30"/>
        <end position="44"/>
    </location>
</feature>
<accession>A0A5C2SM47</accession>
<evidence type="ECO:0000313" key="3">
    <source>
        <dbReference type="Proteomes" id="UP000313359"/>
    </source>
</evidence>
<dbReference type="Proteomes" id="UP000313359">
    <property type="component" value="Unassembled WGS sequence"/>
</dbReference>
<feature type="compositionally biased region" description="Basic and acidic residues" evidence="1">
    <location>
        <begin position="90"/>
        <end position="100"/>
    </location>
</feature>
<dbReference type="OrthoDB" id="3365472at2759"/>
<sequence length="558" mass="59852">MDTVDIPFDAIWCPSCNRQIVPKRLSVPVHPHPTPAPPALPTAAPPKTSQLPDPSARLTRGKTGTIRPRAPGLVNGTGRVKPNGTIRRSPAKDAPQDSKSDAIPPSKPAAPVRHRTIIDQTPAPLYCSDECRLADLQSYHNAIDINYHPERCGSPQLPPVPPNSVTELPSSQDDSDSSSGASYESRSSMPSPSTTSATAHAPAPKCDPHEAAYNRLSAIYGFAPLPPAPPVSRKVAKSSDDAALRLDGGIMMAARRIQAALCPEKPERSSWGLPVQSEPEDENKPIPGWTDGSNAWRASVYGFAPPRDFTRTDPDDAAIRAYGSYVASPHRSRGVHSTLGEGKPATEVKPSASAASLPARVVDSSTQELYSQFSASFSRRSESRSSLHRSHNPSTSPTGSSRSALAREISLLKPGAEGRLLVPDVKMRRVNSSASSIDGGSSWGSQSGILSTIGSVSSRKRSPLSRQNSDASVDTVDTQSEEDELEIRSLPSAKPRPTPARTGSYSSEAYKYPIMRTAPKKAKRIVRKVVDGVERDVEVEVEIEEPIKRLFLFGGARD</sequence>
<name>A0A5C2SM47_9APHY</name>
<feature type="region of interest" description="Disordered" evidence="1">
    <location>
        <begin position="27"/>
        <end position="113"/>
    </location>
</feature>
<feature type="compositionally biased region" description="Polar residues" evidence="1">
    <location>
        <begin position="392"/>
        <end position="403"/>
    </location>
</feature>
<dbReference type="AlphaFoldDB" id="A0A5C2SM47"/>
<organism evidence="2 3">
    <name type="scientific">Lentinus tigrinus ALCF2SS1-6</name>
    <dbReference type="NCBI Taxonomy" id="1328759"/>
    <lineage>
        <taxon>Eukaryota</taxon>
        <taxon>Fungi</taxon>
        <taxon>Dikarya</taxon>
        <taxon>Basidiomycota</taxon>
        <taxon>Agaricomycotina</taxon>
        <taxon>Agaricomycetes</taxon>
        <taxon>Polyporales</taxon>
        <taxon>Polyporaceae</taxon>
        <taxon>Lentinus</taxon>
    </lineage>
</organism>
<protein>
    <submittedName>
        <fullName evidence="2">Uncharacterized protein</fullName>
    </submittedName>
</protein>